<protein>
    <submittedName>
        <fullName evidence="1">Uncharacterized protein</fullName>
    </submittedName>
</protein>
<dbReference type="AlphaFoldDB" id="A0A645CN26"/>
<sequence>MGYGYPAAFHFGIRSLSSSCAITIRMLSYGNPSEVTAACQDPMDFQIDKERWGFGASACVN</sequence>
<evidence type="ECO:0000313" key="1">
    <source>
        <dbReference type="EMBL" id="MPM78308.1"/>
    </source>
</evidence>
<proteinExistence type="predicted"/>
<accession>A0A645CN26</accession>
<dbReference type="EMBL" id="VSSQ01028555">
    <property type="protein sequence ID" value="MPM78308.1"/>
    <property type="molecule type" value="Genomic_DNA"/>
</dbReference>
<comment type="caution">
    <text evidence="1">The sequence shown here is derived from an EMBL/GenBank/DDBJ whole genome shotgun (WGS) entry which is preliminary data.</text>
</comment>
<name>A0A645CN26_9ZZZZ</name>
<gene>
    <name evidence="1" type="ORF">SDC9_125319</name>
</gene>
<organism evidence="1">
    <name type="scientific">bioreactor metagenome</name>
    <dbReference type="NCBI Taxonomy" id="1076179"/>
    <lineage>
        <taxon>unclassified sequences</taxon>
        <taxon>metagenomes</taxon>
        <taxon>ecological metagenomes</taxon>
    </lineage>
</organism>
<reference evidence="1" key="1">
    <citation type="submission" date="2019-08" db="EMBL/GenBank/DDBJ databases">
        <authorList>
            <person name="Kucharzyk K."/>
            <person name="Murdoch R.W."/>
            <person name="Higgins S."/>
            <person name="Loffler F."/>
        </authorList>
    </citation>
    <scope>NUCLEOTIDE SEQUENCE</scope>
</reference>